<reference evidence="2" key="2">
    <citation type="journal article" date="2017" name="Nat. Plants">
        <title>The Aegilops tauschii genome reveals multiple impacts of transposons.</title>
        <authorList>
            <person name="Zhao G."/>
            <person name="Zou C."/>
            <person name="Li K."/>
            <person name="Wang K."/>
            <person name="Li T."/>
            <person name="Gao L."/>
            <person name="Zhang X."/>
            <person name="Wang H."/>
            <person name="Yang Z."/>
            <person name="Liu X."/>
            <person name="Jiang W."/>
            <person name="Mao L."/>
            <person name="Kong X."/>
            <person name="Jiao Y."/>
            <person name="Jia J."/>
        </authorList>
    </citation>
    <scope>NUCLEOTIDE SEQUENCE [LARGE SCALE GENOMIC DNA]</scope>
    <source>
        <strain evidence="2">cv. AL8/78</strain>
    </source>
</reference>
<evidence type="ECO:0000313" key="2">
    <source>
        <dbReference type="Proteomes" id="UP000015105"/>
    </source>
</evidence>
<proteinExistence type="predicted"/>
<reference evidence="1" key="3">
    <citation type="journal article" date="2017" name="Nature">
        <title>Genome sequence of the progenitor of the wheat D genome Aegilops tauschii.</title>
        <authorList>
            <person name="Luo M.C."/>
            <person name="Gu Y.Q."/>
            <person name="Puiu D."/>
            <person name="Wang H."/>
            <person name="Twardziok S.O."/>
            <person name="Deal K.R."/>
            <person name="Huo N."/>
            <person name="Zhu T."/>
            <person name="Wang L."/>
            <person name="Wang Y."/>
            <person name="McGuire P.E."/>
            <person name="Liu S."/>
            <person name="Long H."/>
            <person name="Ramasamy R.K."/>
            <person name="Rodriguez J.C."/>
            <person name="Van S.L."/>
            <person name="Yuan L."/>
            <person name="Wang Z."/>
            <person name="Xia Z."/>
            <person name="Xiao L."/>
            <person name="Anderson O.D."/>
            <person name="Ouyang S."/>
            <person name="Liang Y."/>
            <person name="Zimin A.V."/>
            <person name="Pertea G."/>
            <person name="Qi P."/>
            <person name="Bennetzen J.L."/>
            <person name="Dai X."/>
            <person name="Dawson M.W."/>
            <person name="Muller H.G."/>
            <person name="Kugler K."/>
            <person name="Rivarola-Duarte L."/>
            <person name="Spannagl M."/>
            <person name="Mayer K.F.X."/>
            <person name="Lu F.H."/>
            <person name="Bevan M.W."/>
            <person name="Leroy P."/>
            <person name="Li P."/>
            <person name="You F.M."/>
            <person name="Sun Q."/>
            <person name="Liu Z."/>
            <person name="Lyons E."/>
            <person name="Wicker T."/>
            <person name="Salzberg S.L."/>
            <person name="Devos K.M."/>
            <person name="Dvorak J."/>
        </authorList>
    </citation>
    <scope>NUCLEOTIDE SEQUENCE [LARGE SCALE GENOMIC DNA]</scope>
    <source>
        <strain evidence="1">cv. AL8/78</strain>
    </source>
</reference>
<keyword evidence="2" id="KW-1185">Reference proteome</keyword>
<reference evidence="1" key="5">
    <citation type="journal article" date="2021" name="G3 (Bethesda)">
        <title>Aegilops tauschii genome assembly Aet v5.0 features greater sequence contiguity and improved annotation.</title>
        <authorList>
            <person name="Wang L."/>
            <person name="Zhu T."/>
            <person name="Rodriguez J.C."/>
            <person name="Deal K.R."/>
            <person name="Dubcovsky J."/>
            <person name="McGuire P.E."/>
            <person name="Lux T."/>
            <person name="Spannagl M."/>
            <person name="Mayer K.F.X."/>
            <person name="Baldrich P."/>
            <person name="Meyers B.C."/>
            <person name="Huo N."/>
            <person name="Gu Y.Q."/>
            <person name="Zhou H."/>
            <person name="Devos K.M."/>
            <person name="Bennetzen J.L."/>
            <person name="Unver T."/>
            <person name="Budak H."/>
            <person name="Gulick P.J."/>
            <person name="Galiba G."/>
            <person name="Kalapos B."/>
            <person name="Nelson D.R."/>
            <person name="Li P."/>
            <person name="You F.M."/>
            <person name="Luo M.C."/>
            <person name="Dvorak J."/>
        </authorList>
    </citation>
    <scope>NUCLEOTIDE SEQUENCE [LARGE SCALE GENOMIC DNA]</scope>
    <source>
        <strain evidence="1">cv. AL8/78</strain>
    </source>
</reference>
<protein>
    <submittedName>
        <fullName evidence="1">Uncharacterized protein</fullName>
    </submittedName>
</protein>
<reference evidence="1" key="4">
    <citation type="submission" date="2019-03" db="UniProtKB">
        <authorList>
            <consortium name="EnsemblPlants"/>
        </authorList>
    </citation>
    <scope>IDENTIFICATION</scope>
</reference>
<dbReference type="AlphaFoldDB" id="A0A453QPN8"/>
<organism evidence="1 2">
    <name type="scientific">Aegilops tauschii subsp. strangulata</name>
    <name type="common">Goatgrass</name>
    <dbReference type="NCBI Taxonomy" id="200361"/>
    <lineage>
        <taxon>Eukaryota</taxon>
        <taxon>Viridiplantae</taxon>
        <taxon>Streptophyta</taxon>
        <taxon>Embryophyta</taxon>
        <taxon>Tracheophyta</taxon>
        <taxon>Spermatophyta</taxon>
        <taxon>Magnoliopsida</taxon>
        <taxon>Liliopsida</taxon>
        <taxon>Poales</taxon>
        <taxon>Poaceae</taxon>
        <taxon>BOP clade</taxon>
        <taxon>Pooideae</taxon>
        <taxon>Triticodae</taxon>
        <taxon>Triticeae</taxon>
        <taxon>Triticinae</taxon>
        <taxon>Aegilops</taxon>
    </lineage>
</organism>
<evidence type="ECO:0000313" key="1">
    <source>
        <dbReference type="EnsemblPlants" id="AET7Gv20269300.19"/>
    </source>
</evidence>
<dbReference type="Gramene" id="AET7Gv20269300.19">
    <property type="protein sequence ID" value="AET7Gv20269300.19"/>
    <property type="gene ID" value="AET7Gv20269300"/>
</dbReference>
<name>A0A453QPN8_AEGTS</name>
<dbReference type="Proteomes" id="UP000015105">
    <property type="component" value="Chromosome 7D"/>
</dbReference>
<reference evidence="2" key="1">
    <citation type="journal article" date="2014" name="Science">
        <title>Ancient hybridizations among the ancestral genomes of bread wheat.</title>
        <authorList>
            <consortium name="International Wheat Genome Sequencing Consortium,"/>
            <person name="Marcussen T."/>
            <person name="Sandve S.R."/>
            <person name="Heier L."/>
            <person name="Spannagl M."/>
            <person name="Pfeifer M."/>
            <person name="Jakobsen K.S."/>
            <person name="Wulff B.B."/>
            <person name="Steuernagel B."/>
            <person name="Mayer K.F."/>
            <person name="Olsen O.A."/>
        </authorList>
    </citation>
    <scope>NUCLEOTIDE SEQUENCE [LARGE SCALE GENOMIC DNA]</scope>
    <source>
        <strain evidence="2">cv. AL8/78</strain>
    </source>
</reference>
<accession>A0A453QPN8</accession>
<sequence length="65" mass="7610">MFLSFLLFKVPRMDKRVMAIAKLGYRKCVVPKTSEKLLKPLDLDIQILPCNNLKEFINTVFRPEV</sequence>
<dbReference type="EnsemblPlants" id="AET7Gv20269300.19">
    <property type="protein sequence ID" value="AET7Gv20269300.19"/>
    <property type="gene ID" value="AET7Gv20269300"/>
</dbReference>